<reference evidence="1" key="1">
    <citation type="submission" date="2022-03" db="EMBL/GenBank/DDBJ databases">
        <title>Draft genome sequence of Aduncisulcus paluster, a free-living microaerophilic Fornicata.</title>
        <authorList>
            <person name="Yuyama I."/>
            <person name="Kume K."/>
            <person name="Tamura T."/>
            <person name="Inagaki Y."/>
            <person name="Hashimoto T."/>
        </authorList>
    </citation>
    <scope>NUCLEOTIDE SEQUENCE</scope>
    <source>
        <strain evidence="1">NY0171</strain>
    </source>
</reference>
<gene>
    <name evidence="1" type="ORF">ADUPG1_011694</name>
</gene>
<protein>
    <submittedName>
        <fullName evidence="1">Uncharacterized protein</fullName>
    </submittedName>
</protein>
<evidence type="ECO:0000313" key="1">
    <source>
        <dbReference type="EMBL" id="GKT20212.1"/>
    </source>
</evidence>
<organism evidence="1 2">
    <name type="scientific">Aduncisulcus paluster</name>
    <dbReference type="NCBI Taxonomy" id="2918883"/>
    <lineage>
        <taxon>Eukaryota</taxon>
        <taxon>Metamonada</taxon>
        <taxon>Carpediemonas-like organisms</taxon>
        <taxon>Aduncisulcus</taxon>
    </lineage>
</organism>
<sequence length="227" mass="26656">MPSCIYDSSKFDQWIHWSKRYLEMNPIPTDDIYRLIHGQAGYIVEYLELYKSKSNRKCTLDILAKYLEIDIYRVQKTVLQIIKSSKMCLKPGNPTKDTHDAMVSVIHNCLLHFKPPETKKDVYSHFYSQFVTYFDRIRGIDSLSGCNIDKTLDVIHTLIQVHKKKSLCGNYLDWIDLGLQISIDKKDISSIQKYLTKMRNFVITWPEYKLSLAKCRSALKKEQLYVV</sequence>
<comment type="caution">
    <text evidence="1">The sequence shown here is derived from an EMBL/GenBank/DDBJ whole genome shotgun (WGS) entry which is preliminary data.</text>
</comment>
<proteinExistence type="predicted"/>
<name>A0ABQ5K0Y0_9EUKA</name>
<dbReference type="EMBL" id="BQXS01012199">
    <property type="protein sequence ID" value="GKT20212.1"/>
    <property type="molecule type" value="Genomic_DNA"/>
</dbReference>
<keyword evidence="2" id="KW-1185">Reference proteome</keyword>
<accession>A0ABQ5K0Y0</accession>
<dbReference type="Proteomes" id="UP001057375">
    <property type="component" value="Unassembled WGS sequence"/>
</dbReference>
<feature type="non-terminal residue" evidence="1">
    <location>
        <position position="227"/>
    </location>
</feature>
<evidence type="ECO:0000313" key="2">
    <source>
        <dbReference type="Proteomes" id="UP001057375"/>
    </source>
</evidence>